<keyword evidence="2" id="KW-0812">Transmembrane</keyword>
<dbReference type="InterPro" id="IPR004299">
    <property type="entry name" value="MBOAT_fam"/>
</dbReference>
<gene>
    <name evidence="5" type="ORF">GCK72_011532</name>
</gene>
<dbReference type="GO" id="GO:0016020">
    <property type="term" value="C:membrane"/>
    <property type="evidence" value="ECO:0007669"/>
    <property type="project" value="UniProtKB-SubCell"/>
</dbReference>
<evidence type="ECO:0000256" key="3">
    <source>
        <dbReference type="ARBA" id="ARBA00022989"/>
    </source>
</evidence>
<evidence type="ECO:0008006" key="7">
    <source>
        <dbReference type="Google" id="ProtNLM"/>
    </source>
</evidence>
<comment type="caution">
    <text evidence="5">The sequence shown here is derived from an EMBL/GenBank/DDBJ whole genome shotgun (WGS) entry which is preliminary data.</text>
</comment>
<dbReference type="AlphaFoldDB" id="A0A6A5H8Q5"/>
<evidence type="ECO:0000256" key="2">
    <source>
        <dbReference type="ARBA" id="ARBA00022692"/>
    </source>
</evidence>
<name>A0A6A5H8Q5_CAERE</name>
<dbReference type="KEGG" id="crq:GCK72_011532"/>
<dbReference type="GeneID" id="78775234"/>
<dbReference type="Pfam" id="PF03062">
    <property type="entry name" value="MBOAT"/>
    <property type="match status" value="1"/>
</dbReference>
<evidence type="ECO:0000256" key="1">
    <source>
        <dbReference type="ARBA" id="ARBA00004141"/>
    </source>
</evidence>
<protein>
    <recommendedName>
        <fullName evidence="7">Lysophospholipid acyltransferase 5</fullName>
    </recommendedName>
</protein>
<sequence length="124" mass="14454">MEATDVLTYKNRYIIGHIHRRLRWLNNKLASHVITLTYLAIWHGYHLGYFLLFGIELGCVQAQNQLYALIKRTPGWTEAISQPIARPFIWLFGKITISYSMGFAKFIGSKDANSTFQRFKKKKT</sequence>
<comment type="subcellular location">
    <subcellularLocation>
        <location evidence="1">Membrane</location>
        <topology evidence="1">Multi-pass membrane protein</topology>
    </subcellularLocation>
</comment>
<reference evidence="5 6" key="1">
    <citation type="submission" date="2019-12" db="EMBL/GenBank/DDBJ databases">
        <title>Chromosome-level assembly of the Caenorhabditis remanei genome.</title>
        <authorList>
            <person name="Teterina A.A."/>
            <person name="Willis J.H."/>
            <person name="Phillips P.C."/>
        </authorList>
    </citation>
    <scope>NUCLEOTIDE SEQUENCE [LARGE SCALE GENOMIC DNA]</scope>
    <source>
        <strain evidence="5 6">PX506</strain>
        <tissue evidence="5">Whole organism</tissue>
    </source>
</reference>
<dbReference type="Proteomes" id="UP000483820">
    <property type="component" value="Chromosome III"/>
</dbReference>
<dbReference type="RefSeq" id="XP_053588097.1">
    <property type="nucleotide sequence ID" value="XM_053728520.1"/>
</dbReference>
<proteinExistence type="predicted"/>
<keyword evidence="3" id="KW-1133">Transmembrane helix</keyword>
<evidence type="ECO:0000313" key="5">
    <source>
        <dbReference type="EMBL" id="KAF1763266.1"/>
    </source>
</evidence>
<organism evidence="5 6">
    <name type="scientific">Caenorhabditis remanei</name>
    <name type="common">Caenorhabditis vulgaris</name>
    <dbReference type="NCBI Taxonomy" id="31234"/>
    <lineage>
        <taxon>Eukaryota</taxon>
        <taxon>Metazoa</taxon>
        <taxon>Ecdysozoa</taxon>
        <taxon>Nematoda</taxon>
        <taxon>Chromadorea</taxon>
        <taxon>Rhabditida</taxon>
        <taxon>Rhabditina</taxon>
        <taxon>Rhabditomorpha</taxon>
        <taxon>Rhabditoidea</taxon>
        <taxon>Rhabditidae</taxon>
        <taxon>Peloderinae</taxon>
        <taxon>Caenorhabditis</taxon>
    </lineage>
</organism>
<dbReference type="EMBL" id="WUAV01000003">
    <property type="protein sequence ID" value="KAF1763266.1"/>
    <property type="molecule type" value="Genomic_DNA"/>
</dbReference>
<evidence type="ECO:0000256" key="4">
    <source>
        <dbReference type="ARBA" id="ARBA00023136"/>
    </source>
</evidence>
<dbReference type="CTD" id="78775234"/>
<accession>A0A6A5H8Q5</accession>
<evidence type="ECO:0000313" key="6">
    <source>
        <dbReference type="Proteomes" id="UP000483820"/>
    </source>
</evidence>
<keyword evidence="4" id="KW-0472">Membrane</keyword>